<keyword evidence="2" id="KW-0472">Membrane</keyword>
<name>A0ABN0ZME0_9ACTN</name>
<keyword evidence="2" id="KW-0812">Transmembrane</keyword>
<feature type="transmembrane region" description="Helical" evidence="2">
    <location>
        <begin position="57"/>
        <end position="75"/>
    </location>
</feature>
<keyword evidence="4" id="KW-1185">Reference proteome</keyword>
<feature type="region of interest" description="Disordered" evidence="1">
    <location>
        <begin position="1"/>
        <end position="25"/>
    </location>
</feature>
<evidence type="ECO:0000256" key="2">
    <source>
        <dbReference type="SAM" id="Phobius"/>
    </source>
</evidence>
<dbReference type="Proteomes" id="UP001500909">
    <property type="component" value="Unassembled WGS sequence"/>
</dbReference>
<evidence type="ECO:0000256" key="1">
    <source>
        <dbReference type="SAM" id="MobiDB-lite"/>
    </source>
</evidence>
<accession>A0ABN0ZME0</accession>
<keyword evidence="2" id="KW-1133">Transmembrane helix</keyword>
<dbReference type="EMBL" id="BAAABY010000009">
    <property type="protein sequence ID" value="GAA0452316.1"/>
    <property type="molecule type" value="Genomic_DNA"/>
</dbReference>
<feature type="transmembrane region" description="Helical" evidence="2">
    <location>
        <begin position="26"/>
        <end position="45"/>
    </location>
</feature>
<protein>
    <submittedName>
        <fullName evidence="3">Uncharacterized protein</fullName>
    </submittedName>
</protein>
<evidence type="ECO:0000313" key="3">
    <source>
        <dbReference type="EMBL" id="GAA0452316.1"/>
    </source>
</evidence>
<reference evidence="3 4" key="1">
    <citation type="journal article" date="2019" name="Int. J. Syst. Evol. Microbiol.">
        <title>The Global Catalogue of Microorganisms (GCM) 10K type strain sequencing project: providing services to taxonomists for standard genome sequencing and annotation.</title>
        <authorList>
            <consortium name="The Broad Institute Genomics Platform"/>
            <consortium name="The Broad Institute Genome Sequencing Center for Infectious Disease"/>
            <person name="Wu L."/>
            <person name="Ma J."/>
        </authorList>
    </citation>
    <scope>NUCLEOTIDE SEQUENCE [LARGE SCALE GENOMIC DNA]</scope>
    <source>
        <strain evidence="3 4">JCM 4805</strain>
    </source>
</reference>
<proteinExistence type="predicted"/>
<gene>
    <name evidence="3" type="ORF">GCM10010361_15520</name>
</gene>
<sequence length="90" mass="9089">MFTPSRTGPCRDAHPAVPHPAGPSRIGAGEAVVIIVLVTLAGALTQRGIPQGQVLQLLATAGVLSVAVLRAWSLAPLRMARSALATASSA</sequence>
<organism evidence="3 4">
    <name type="scientific">Streptomyces olivaceiscleroticus</name>
    <dbReference type="NCBI Taxonomy" id="68245"/>
    <lineage>
        <taxon>Bacteria</taxon>
        <taxon>Bacillati</taxon>
        <taxon>Actinomycetota</taxon>
        <taxon>Actinomycetes</taxon>
        <taxon>Kitasatosporales</taxon>
        <taxon>Streptomycetaceae</taxon>
        <taxon>Streptomyces</taxon>
    </lineage>
</organism>
<evidence type="ECO:0000313" key="4">
    <source>
        <dbReference type="Proteomes" id="UP001500909"/>
    </source>
</evidence>
<comment type="caution">
    <text evidence="3">The sequence shown here is derived from an EMBL/GenBank/DDBJ whole genome shotgun (WGS) entry which is preliminary data.</text>
</comment>
<dbReference type="RefSeq" id="WP_346093997.1">
    <property type="nucleotide sequence ID" value="NZ_BAAABY010000009.1"/>
</dbReference>